<evidence type="ECO:0000256" key="1">
    <source>
        <dbReference type="SAM" id="Phobius"/>
    </source>
</evidence>
<keyword evidence="6" id="KW-1185">Reference proteome</keyword>
<dbReference type="Pfam" id="PF00563">
    <property type="entry name" value="EAL"/>
    <property type="match status" value="1"/>
</dbReference>
<organism evidence="5 6">
    <name type="scientific">Novosphingobium pokkalii</name>
    <dbReference type="NCBI Taxonomy" id="1770194"/>
    <lineage>
        <taxon>Bacteria</taxon>
        <taxon>Pseudomonadati</taxon>
        <taxon>Pseudomonadota</taxon>
        <taxon>Alphaproteobacteria</taxon>
        <taxon>Sphingomonadales</taxon>
        <taxon>Sphingomonadaceae</taxon>
        <taxon>Novosphingobium</taxon>
    </lineage>
</organism>
<keyword evidence="1" id="KW-0472">Membrane</keyword>
<dbReference type="Pfam" id="PF00672">
    <property type="entry name" value="HAMP"/>
    <property type="match status" value="1"/>
</dbReference>
<dbReference type="CDD" id="cd01949">
    <property type="entry name" value="GGDEF"/>
    <property type="match status" value="1"/>
</dbReference>
<dbReference type="Pfam" id="PF00990">
    <property type="entry name" value="GGDEF"/>
    <property type="match status" value="1"/>
</dbReference>
<gene>
    <name evidence="5" type="ORF">ACFOOT_12260</name>
</gene>
<dbReference type="Gene3D" id="6.10.340.10">
    <property type="match status" value="1"/>
</dbReference>
<dbReference type="InterPro" id="IPR052155">
    <property type="entry name" value="Biofilm_reg_signaling"/>
</dbReference>
<dbReference type="SMART" id="SM00052">
    <property type="entry name" value="EAL"/>
    <property type="match status" value="1"/>
</dbReference>
<proteinExistence type="predicted"/>
<dbReference type="SMART" id="SM00267">
    <property type="entry name" value="GGDEF"/>
    <property type="match status" value="1"/>
</dbReference>
<dbReference type="PANTHER" id="PTHR44757:SF2">
    <property type="entry name" value="BIOFILM ARCHITECTURE MAINTENANCE PROTEIN MBAA"/>
    <property type="match status" value="1"/>
</dbReference>
<evidence type="ECO:0000259" key="4">
    <source>
        <dbReference type="PROSITE" id="PS50887"/>
    </source>
</evidence>
<feature type="transmembrane region" description="Helical" evidence="1">
    <location>
        <begin position="205"/>
        <end position="223"/>
    </location>
</feature>
<dbReference type="EMBL" id="JBHRYE010000020">
    <property type="protein sequence ID" value="MFC3672194.1"/>
    <property type="molecule type" value="Genomic_DNA"/>
</dbReference>
<accession>A0ABV7V478</accession>
<dbReference type="RefSeq" id="WP_191325590.1">
    <property type="nucleotide sequence ID" value="NZ_BMZP01000019.1"/>
</dbReference>
<dbReference type="SUPFAM" id="SSF55073">
    <property type="entry name" value="Nucleotide cyclase"/>
    <property type="match status" value="1"/>
</dbReference>
<name>A0ABV7V478_9SPHN</name>
<dbReference type="InterPro" id="IPR001633">
    <property type="entry name" value="EAL_dom"/>
</dbReference>
<dbReference type="SUPFAM" id="SSF141868">
    <property type="entry name" value="EAL domain-like"/>
    <property type="match status" value="1"/>
</dbReference>
<dbReference type="CDD" id="cd01948">
    <property type="entry name" value="EAL"/>
    <property type="match status" value="1"/>
</dbReference>
<dbReference type="InterPro" id="IPR003660">
    <property type="entry name" value="HAMP_dom"/>
</dbReference>
<dbReference type="PROSITE" id="PS50885">
    <property type="entry name" value="HAMP"/>
    <property type="match status" value="1"/>
</dbReference>
<dbReference type="SMART" id="SM00304">
    <property type="entry name" value="HAMP"/>
    <property type="match status" value="1"/>
</dbReference>
<dbReference type="InterPro" id="IPR000160">
    <property type="entry name" value="GGDEF_dom"/>
</dbReference>
<comment type="caution">
    <text evidence="5">The sequence shown here is derived from an EMBL/GenBank/DDBJ whole genome shotgun (WGS) entry which is preliminary data.</text>
</comment>
<dbReference type="NCBIfam" id="TIGR00254">
    <property type="entry name" value="GGDEF"/>
    <property type="match status" value="1"/>
</dbReference>
<keyword evidence="1" id="KW-1133">Transmembrane helix</keyword>
<keyword evidence="1" id="KW-0812">Transmembrane</keyword>
<dbReference type="PROSITE" id="PS50887">
    <property type="entry name" value="GGDEF"/>
    <property type="match status" value="1"/>
</dbReference>
<feature type="domain" description="EAL" evidence="2">
    <location>
        <begin position="464"/>
        <end position="714"/>
    </location>
</feature>
<reference evidence="6" key="1">
    <citation type="journal article" date="2019" name="Int. J. Syst. Evol. Microbiol.">
        <title>The Global Catalogue of Microorganisms (GCM) 10K type strain sequencing project: providing services to taxonomists for standard genome sequencing and annotation.</title>
        <authorList>
            <consortium name="The Broad Institute Genomics Platform"/>
            <consortium name="The Broad Institute Genome Sequencing Center for Infectious Disease"/>
            <person name="Wu L."/>
            <person name="Ma J."/>
        </authorList>
    </citation>
    <scope>NUCLEOTIDE SEQUENCE [LARGE SCALE GENOMIC DNA]</scope>
    <source>
        <strain evidence="6">KCTC 42224</strain>
    </source>
</reference>
<dbReference type="SUPFAM" id="SSF158472">
    <property type="entry name" value="HAMP domain-like"/>
    <property type="match status" value="1"/>
</dbReference>
<evidence type="ECO:0000259" key="2">
    <source>
        <dbReference type="PROSITE" id="PS50883"/>
    </source>
</evidence>
<dbReference type="Gene3D" id="3.30.70.270">
    <property type="match status" value="1"/>
</dbReference>
<feature type="domain" description="HAMP" evidence="3">
    <location>
        <begin position="225"/>
        <end position="278"/>
    </location>
</feature>
<dbReference type="PROSITE" id="PS50883">
    <property type="entry name" value="EAL"/>
    <property type="match status" value="1"/>
</dbReference>
<dbReference type="InterPro" id="IPR043128">
    <property type="entry name" value="Rev_trsase/Diguanyl_cyclase"/>
</dbReference>
<evidence type="ECO:0000313" key="5">
    <source>
        <dbReference type="EMBL" id="MFC3672194.1"/>
    </source>
</evidence>
<dbReference type="Proteomes" id="UP001595683">
    <property type="component" value="Unassembled WGS sequence"/>
</dbReference>
<evidence type="ECO:0000259" key="3">
    <source>
        <dbReference type="PROSITE" id="PS50885"/>
    </source>
</evidence>
<feature type="transmembrane region" description="Helical" evidence="1">
    <location>
        <begin position="14"/>
        <end position="39"/>
    </location>
</feature>
<dbReference type="InterPro" id="IPR035919">
    <property type="entry name" value="EAL_sf"/>
</dbReference>
<dbReference type="InterPro" id="IPR029787">
    <property type="entry name" value="Nucleotide_cyclase"/>
</dbReference>
<evidence type="ECO:0000313" key="6">
    <source>
        <dbReference type="Proteomes" id="UP001595683"/>
    </source>
</evidence>
<feature type="domain" description="GGDEF" evidence="4">
    <location>
        <begin position="323"/>
        <end position="455"/>
    </location>
</feature>
<sequence>MTGADARARPPGSLAGGVLAGVALILLAMLLSSVVFSVVRADRYIREAAVHRGHSALDLLATLHVQSMLNRRSLGDDDGATRAFDATLAAYSHDTRDVRVWMAMSPQTLYWQSRRGAGTMELPQDRLDHSAIAARRDLVEVVGTSVRLVRPVILGEGIAADRRCVACHTAGPGAARKGQVIGLYSAQVSMVADRARWRAAFLREVIWLVCVALAALLALALWLRRALLRPLRRVERLALRMAHGHIDRPIEGLHTSHEFGRIGSALEQFRQALVQKRALAEYNAFLATHDALTGLPNRAAFAERLRQLLVEAGSARARAEPLPATLCVMIDLVRFKAINDRHGREAGDAVLCTLARALRQALLPGEHVARLHGDEFAACRLVAGPAEIEEFLARLRRALATPLHDGDMVIGTGGSIGYALAPEDGACVDELMGNADLAMRRAKADPHVPHARYDSRMDEPSRTRVALLDDLAQALTRGEIQVHYQAQHDTMTGAVVGYEALARWTHPQRGAISPAVFIPLAEETGLIDAIGAFVLREACQLAAREPQPVRVAVNVSAVQLCDPRFDRLVHQILVDTGLSPARLELELTETALITHRDRALHAMRRLKALGVQIAVDDFGVGYSSLEAINLFPIDKIKIDRSFVTTYDVEPKGRMLLKAIITIGESLQVPILAEGVETPAQLAFLRSVGCTQVQGFLLDHPRRREHLPLDEERDGDGVAEVA</sequence>
<dbReference type="PANTHER" id="PTHR44757">
    <property type="entry name" value="DIGUANYLATE CYCLASE DGCP"/>
    <property type="match status" value="1"/>
</dbReference>
<dbReference type="Gene3D" id="3.20.20.450">
    <property type="entry name" value="EAL domain"/>
    <property type="match status" value="1"/>
</dbReference>
<protein>
    <submittedName>
        <fullName evidence="5">Bifunctional diguanylate cyclase/phosphodiesterase</fullName>
    </submittedName>
</protein>